<dbReference type="AlphaFoldDB" id="A0A2T5YJ95"/>
<name>A0A2T5YJ95_9BACT</name>
<dbReference type="Pfam" id="PF14025">
    <property type="entry name" value="DUF4241"/>
    <property type="match status" value="1"/>
</dbReference>
<organism evidence="1 2">
    <name type="scientific">Pontibacter mucosus</name>
    <dbReference type="NCBI Taxonomy" id="1649266"/>
    <lineage>
        <taxon>Bacteria</taxon>
        <taxon>Pseudomonadati</taxon>
        <taxon>Bacteroidota</taxon>
        <taxon>Cytophagia</taxon>
        <taxon>Cytophagales</taxon>
        <taxon>Hymenobacteraceae</taxon>
        <taxon>Pontibacter</taxon>
    </lineage>
</organism>
<accession>A0A2T5YJ95</accession>
<keyword evidence="2" id="KW-1185">Reference proteome</keyword>
<dbReference type="RefSeq" id="WP_108211502.1">
    <property type="nucleotide sequence ID" value="NZ_QBKI01000004.1"/>
</dbReference>
<evidence type="ECO:0000313" key="2">
    <source>
        <dbReference type="Proteomes" id="UP000244225"/>
    </source>
</evidence>
<comment type="caution">
    <text evidence="1">The sequence shown here is derived from an EMBL/GenBank/DDBJ whole genome shotgun (WGS) entry which is preliminary data.</text>
</comment>
<dbReference type="PROSITE" id="PS51257">
    <property type="entry name" value="PROKAR_LIPOPROTEIN"/>
    <property type="match status" value="1"/>
</dbReference>
<dbReference type="InterPro" id="IPR025335">
    <property type="entry name" value="DUF4241"/>
</dbReference>
<sequence>MKEVLLGMIMLSFLGCNSTNPETGTLDAQKEILSHADYNIIFDNDTVEGTAIEILNAGNLEVTSGQIVVCDPLVMPNSKPLARSVKTGSYPVKLYVAKTEDAGDRFAIAKLEFNSNKAVKWVLALKAGEDVTELKQGDFFGFPVDAGLGAFFDYESGIAYNKLYEGIMRANPDGNIYDDLLAAEFKKSAKNPNDPNDYGDWVNFKVPKSNSNIIMFQSGYGDGTYPAYWGIDENGEVTSLVIDFFVLLASENEE</sequence>
<gene>
    <name evidence="1" type="ORF">C8N40_104109</name>
</gene>
<dbReference type="EMBL" id="QBKI01000004">
    <property type="protein sequence ID" value="PTX19378.1"/>
    <property type="molecule type" value="Genomic_DNA"/>
</dbReference>
<evidence type="ECO:0000313" key="1">
    <source>
        <dbReference type="EMBL" id="PTX19378.1"/>
    </source>
</evidence>
<reference evidence="1 2" key="1">
    <citation type="submission" date="2018-04" db="EMBL/GenBank/DDBJ databases">
        <title>Genomic Encyclopedia of Archaeal and Bacterial Type Strains, Phase II (KMG-II): from individual species to whole genera.</title>
        <authorList>
            <person name="Goeker M."/>
        </authorList>
    </citation>
    <scope>NUCLEOTIDE SEQUENCE [LARGE SCALE GENOMIC DNA]</scope>
    <source>
        <strain evidence="1 2">DSM 100162</strain>
    </source>
</reference>
<dbReference type="OrthoDB" id="9789980at2"/>
<protein>
    <submittedName>
        <fullName evidence="1">Uncharacterized protein DUF4241</fullName>
    </submittedName>
</protein>
<dbReference type="Proteomes" id="UP000244225">
    <property type="component" value="Unassembled WGS sequence"/>
</dbReference>
<proteinExistence type="predicted"/>